<evidence type="ECO:0000259" key="15">
    <source>
        <dbReference type="Pfam" id="PF04116"/>
    </source>
</evidence>
<keyword evidence="3 14" id="KW-0812">Transmembrane</keyword>
<comment type="catalytic activity">
    <reaction evidence="13">
        <text>1-O-(1,2-saturated-alkyl)-sn-glycerol + (6R)-L-erythro-5,6,7,8-tetrahydrobiopterin + O2 = a 1-(1-hydroxyalkyl)-sn-glycerol + (6R)-L-erythro-6,7-dihydrobiopterin + H2O</text>
        <dbReference type="Rhea" id="RHEA:36255"/>
        <dbReference type="ChEBI" id="CHEBI:15377"/>
        <dbReference type="ChEBI" id="CHEBI:15379"/>
        <dbReference type="ChEBI" id="CHEBI:43120"/>
        <dbReference type="ChEBI" id="CHEBI:59560"/>
        <dbReference type="ChEBI" id="CHEBI:73418"/>
        <dbReference type="ChEBI" id="CHEBI:83957"/>
        <dbReference type="EC" id="1.14.16.5"/>
    </reaction>
</comment>
<dbReference type="InterPro" id="IPR006694">
    <property type="entry name" value="Fatty_acid_hydroxylase"/>
</dbReference>
<dbReference type="GO" id="GO:0005506">
    <property type="term" value="F:iron ion binding"/>
    <property type="evidence" value="ECO:0007669"/>
    <property type="project" value="InterPro"/>
</dbReference>
<feature type="domain" description="Alkylglycerol monooxygenase C-terminal" evidence="16">
    <location>
        <begin position="339"/>
        <end position="411"/>
    </location>
</feature>
<dbReference type="PANTHER" id="PTHR21624:SF1">
    <property type="entry name" value="ALKYLGLYCEROL MONOOXYGENASE"/>
    <property type="match status" value="1"/>
</dbReference>
<dbReference type="GO" id="GO:0006643">
    <property type="term" value="P:membrane lipid metabolic process"/>
    <property type="evidence" value="ECO:0007669"/>
    <property type="project" value="TreeGrafter"/>
</dbReference>
<dbReference type="OrthoDB" id="6354873at2759"/>
<comment type="similarity">
    <text evidence="10">Belongs to the sterol desaturase family. TMEM195 subfamily.</text>
</comment>
<dbReference type="OMA" id="FMPTGWR"/>
<feature type="transmembrane region" description="Helical" evidence="14">
    <location>
        <begin position="421"/>
        <end position="439"/>
    </location>
</feature>
<evidence type="ECO:0000313" key="18">
    <source>
        <dbReference type="EnsemblMetazoa" id="CapteP175959"/>
    </source>
</evidence>
<dbReference type="InterPro" id="IPR051689">
    <property type="entry name" value="Sterol_desaturase/TMEM195"/>
</dbReference>
<feature type="transmembrane region" description="Helical" evidence="14">
    <location>
        <begin position="81"/>
        <end position="102"/>
    </location>
</feature>
<evidence type="ECO:0000256" key="14">
    <source>
        <dbReference type="SAM" id="Phobius"/>
    </source>
</evidence>
<feature type="transmembrane region" description="Helical" evidence="14">
    <location>
        <begin position="114"/>
        <end position="132"/>
    </location>
</feature>
<feature type="transmembrane region" description="Helical" evidence="14">
    <location>
        <begin position="43"/>
        <end position="60"/>
    </location>
</feature>
<dbReference type="EnsemblMetazoa" id="CapteT175959">
    <property type="protein sequence ID" value="CapteP175959"/>
    <property type="gene ID" value="CapteG175959"/>
</dbReference>
<evidence type="ECO:0000256" key="3">
    <source>
        <dbReference type="ARBA" id="ARBA00022692"/>
    </source>
</evidence>
<evidence type="ECO:0000313" key="17">
    <source>
        <dbReference type="EMBL" id="ELU13136.1"/>
    </source>
</evidence>
<feature type="domain" description="Fatty acid hydroxylase" evidence="15">
    <location>
        <begin position="118"/>
        <end position="250"/>
    </location>
</feature>
<dbReference type="STRING" id="283909.R7V9X6"/>
<evidence type="ECO:0000256" key="5">
    <source>
        <dbReference type="ARBA" id="ARBA00022989"/>
    </source>
</evidence>
<evidence type="ECO:0000313" key="19">
    <source>
        <dbReference type="Proteomes" id="UP000014760"/>
    </source>
</evidence>
<reference evidence="17 19" key="2">
    <citation type="journal article" date="2013" name="Nature">
        <title>Insights into bilaterian evolution from three spiralian genomes.</title>
        <authorList>
            <person name="Simakov O."/>
            <person name="Marletaz F."/>
            <person name="Cho S.J."/>
            <person name="Edsinger-Gonzales E."/>
            <person name="Havlak P."/>
            <person name="Hellsten U."/>
            <person name="Kuo D.H."/>
            <person name="Larsson T."/>
            <person name="Lv J."/>
            <person name="Arendt D."/>
            <person name="Savage R."/>
            <person name="Osoegawa K."/>
            <person name="de Jong P."/>
            <person name="Grimwood J."/>
            <person name="Chapman J.A."/>
            <person name="Shapiro H."/>
            <person name="Aerts A."/>
            <person name="Otillar R.P."/>
            <person name="Terry A.Y."/>
            <person name="Boore J.L."/>
            <person name="Grigoriev I.V."/>
            <person name="Lindberg D.R."/>
            <person name="Seaver E.C."/>
            <person name="Weisblat D.A."/>
            <person name="Putnam N.H."/>
            <person name="Rokhsar D.S."/>
        </authorList>
    </citation>
    <scope>NUCLEOTIDE SEQUENCE</scope>
    <source>
        <strain evidence="17 19">I ESC-2004</strain>
    </source>
</reference>
<evidence type="ECO:0000256" key="13">
    <source>
        <dbReference type="ARBA" id="ARBA00047556"/>
    </source>
</evidence>
<keyword evidence="19" id="KW-1185">Reference proteome</keyword>
<dbReference type="AlphaFoldDB" id="R7V9X6"/>
<evidence type="ECO:0000256" key="2">
    <source>
        <dbReference type="ARBA" id="ARBA00004477"/>
    </source>
</evidence>
<name>R7V9X6_CAPTE</name>
<proteinExistence type="inferred from homology"/>
<reference evidence="19" key="1">
    <citation type="submission" date="2012-12" db="EMBL/GenBank/DDBJ databases">
        <authorList>
            <person name="Hellsten U."/>
            <person name="Grimwood J."/>
            <person name="Chapman J.A."/>
            <person name="Shapiro H."/>
            <person name="Aerts A."/>
            <person name="Otillar R.P."/>
            <person name="Terry A.Y."/>
            <person name="Boore J.L."/>
            <person name="Simakov O."/>
            <person name="Marletaz F."/>
            <person name="Cho S.-J."/>
            <person name="Edsinger-Gonzales E."/>
            <person name="Havlak P."/>
            <person name="Kuo D.-H."/>
            <person name="Larsson T."/>
            <person name="Lv J."/>
            <person name="Arendt D."/>
            <person name="Savage R."/>
            <person name="Osoegawa K."/>
            <person name="de Jong P."/>
            <person name="Lindberg D.R."/>
            <person name="Seaver E.C."/>
            <person name="Weisblat D.A."/>
            <person name="Putnam N.H."/>
            <person name="Grigoriev I.V."/>
            <person name="Rokhsar D.S."/>
        </authorList>
    </citation>
    <scope>NUCLEOTIDE SEQUENCE</scope>
    <source>
        <strain evidence="19">I ESC-2004</strain>
    </source>
</reference>
<dbReference type="HOGENOM" id="CLU_033631_2_1_1"/>
<keyword evidence="6" id="KW-0560">Oxidoreductase</keyword>
<accession>R7V9X6</accession>
<evidence type="ECO:0000256" key="12">
    <source>
        <dbReference type="ARBA" id="ARBA00040992"/>
    </source>
</evidence>
<keyword evidence="7" id="KW-0408">Iron</keyword>
<dbReference type="GO" id="GO:0005789">
    <property type="term" value="C:endoplasmic reticulum membrane"/>
    <property type="evidence" value="ECO:0007669"/>
    <property type="project" value="UniProtKB-SubCell"/>
</dbReference>
<organism evidence="17">
    <name type="scientific">Capitella teleta</name>
    <name type="common">Polychaete worm</name>
    <dbReference type="NCBI Taxonomy" id="283909"/>
    <lineage>
        <taxon>Eukaryota</taxon>
        <taxon>Metazoa</taxon>
        <taxon>Spiralia</taxon>
        <taxon>Lophotrochozoa</taxon>
        <taxon>Annelida</taxon>
        <taxon>Polychaeta</taxon>
        <taxon>Sedentaria</taxon>
        <taxon>Scolecida</taxon>
        <taxon>Capitellidae</taxon>
        <taxon>Capitella</taxon>
    </lineage>
</organism>
<evidence type="ECO:0000256" key="11">
    <source>
        <dbReference type="ARBA" id="ARBA00039026"/>
    </source>
</evidence>
<dbReference type="EMBL" id="KB295454">
    <property type="protein sequence ID" value="ELU13136.1"/>
    <property type="molecule type" value="Genomic_DNA"/>
</dbReference>
<dbReference type="PANTHER" id="PTHR21624">
    <property type="entry name" value="STEROL DESATURASE-RELATED PROTEIN"/>
    <property type="match status" value="1"/>
</dbReference>
<evidence type="ECO:0000256" key="8">
    <source>
        <dbReference type="ARBA" id="ARBA00023098"/>
    </source>
</evidence>
<dbReference type="InterPro" id="IPR056853">
    <property type="entry name" value="AGMP_C"/>
</dbReference>
<sequence length="448" mass="52096">MDNSTLDLTSEISTGVRSLFYAVPPVESSFKSIDEVPKYVDKAVPYFFVAIFMEAFIQLIRGRKDLIFRWNDAFSSLSAGVASQVPLLMVRNIEASAYIYVFEHYRIAELPWDSWVTWLLCMLGVDLGYYWVHRMAHEMNFMWAAHQVHHSSEDYNLNTALRQAVLQRYTSWVFYLPMALFIPPSQFLVHIQFNLLYQFWIHTNVVGKLGPLEWILNTASHHRVHHGRNRYCIDKNYAGVLIIWDRIFGTFVEEKDDEGISYGLVHPINSWDIFYIQLCHWQYMISTAMKTSGLGNKISIFLKGPGWAPGKPRLGYLEDIPDIQAPQPRYEKDLSLAMTFYVWTHFFIALMAQNFTALNRESLGSVHTLCSILFIMWTLTNIGFFYENKSHAGLSEFLRCATFLVADYFYCNTASCPQSLYIMRIIFFFSSLLSLYHIFNKPSAKKID</sequence>
<evidence type="ECO:0000256" key="1">
    <source>
        <dbReference type="ARBA" id="ARBA00001962"/>
    </source>
</evidence>
<comment type="cofactor">
    <cofactor evidence="1">
        <name>Fe cation</name>
        <dbReference type="ChEBI" id="CHEBI:24875"/>
    </cofactor>
</comment>
<dbReference type="Pfam" id="PF24858">
    <property type="entry name" value="AGMP_C"/>
    <property type="match status" value="1"/>
</dbReference>
<dbReference type="GO" id="GO:0008610">
    <property type="term" value="P:lipid biosynthetic process"/>
    <property type="evidence" value="ECO:0007669"/>
    <property type="project" value="InterPro"/>
</dbReference>
<gene>
    <name evidence="17" type="ORF">CAPTEDRAFT_175959</name>
</gene>
<evidence type="ECO:0000256" key="6">
    <source>
        <dbReference type="ARBA" id="ARBA00023002"/>
    </source>
</evidence>
<evidence type="ECO:0000256" key="7">
    <source>
        <dbReference type="ARBA" id="ARBA00023004"/>
    </source>
</evidence>
<dbReference type="EMBL" id="AMQN01005220">
    <property type="status" value="NOT_ANNOTATED_CDS"/>
    <property type="molecule type" value="Genomic_DNA"/>
</dbReference>
<dbReference type="Proteomes" id="UP000014760">
    <property type="component" value="Unassembled WGS sequence"/>
</dbReference>
<feature type="transmembrane region" description="Helical" evidence="14">
    <location>
        <begin position="334"/>
        <end position="352"/>
    </location>
</feature>
<comment type="subcellular location">
    <subcellularLocation>
        <location evidence="2">Endoplasmic reticulum membrane</location>
        <topology evidence="2">Multi-pass membrane protein</topology>
    </subcellularLocation>
</comment>
<dbReference type="EC" id="1.14.16.5" evidence="11"/>
<keyword evidence="9 14" id="KW-0472">Membrane</keyword>
<evidence type="ECO:0000259" key="16">
    <source>
        <dbReference type="Pfam" id="PF24858"/>
    </source>
</evidence>
<keyword evidence="4" id="KW-0256">Endoplasmic reticulum</keyword>
<keyword evidence="8" id="KW-0443">Lipid metabolism</keyword>
<reference evidence="18" key="3">
    <citation type="submission" date="2015-06" db="UniProtKB">
        <authorList>
            <consortium name="EnsemblMetazoa"/>
        </authorList>
    </citation>
    <scope>IDENTIFICATION</scope>
</reference>
<evidence type="ECO:0000256" key="4">
    <source>
        <dbReference type="ARBA" id="ARBA00022824"/>
    </source>
</evidence>
<feature type="transmembrane region" description="Helical" evidence="14">
    <location>
        <begin position="364"/>
        <end position="385"/>
    </location>
</feature>
<dbReference type="Pfam" id="PF04116">
    <property type="entry name" value="FA_hydroxylase"/>
    <property type="match status" value="1"/>
</dbReference>
<protein>
    <recommendedName>
        <fullName evidence="12">Alkylglycerol monooxygenase</fullName>
        <ecNumber evidence="11">1.14.16.5</ecNumber>
    </recommendedName>
</protein>
<evidence type="ECO:0000256" key="10">
    <source>
        <dbReference type="ARBA" id="ARBA00038190"/>
    </source>
</evidence>
<evidence type="ECO:0000256" key="9">
    <source>
        <dbReference type="ARBA" id="ARBA00023136"/>
    </source>
</evidence>
<dbReference type="GO" id="GO:0050479">
    <property type="term" value="F:glyceryl-ether monooxygenase activity"/>
    <property type="evidence" value="ECO:0007669"/>
    <property type="project" value="UniProtKB-EC"/>
</dbReference>
<keyword evidence="5 14" id="KW-1133">Transmembrane helix</keyword>